<accession>A0A0L0G7Z2</accession>
<feature type="region of interest" description="Disordered" evidence="1">
    <location>
        <begin position="480"/>
        <end position="654"/>
    </location>
</feature>
<name>A0A0L0G7Z2_9EUKA</name>
<dbReference type="EMBL" id="KQ241720">
    <property type="protein sequence ID" value="KNC85100.1"/>
    <property type="molecule type" value="Genomic_DNA"/>
</dbReference>
<dbReference type="AlphaFoldDB" id="A0A0L0G7Z2"/>
<feature type="compositionally biased region" description="Polar residues" evidence="1">
    <location>
        <begin position="206"/>
        <end position="217"/>
    </location>
</feature>
<gene>
    <name evidence="2" type="ORF">SARC_02690</name>
</gene>
<dbReference type="InterPro" id="IPR037138">
    <property type="entry name" value="His_deacetylse_dom_sf"/>
</dbReference>
<dbReference type="RefSeq" id="XP_014159002.1">
    <property type="nucleotide sequence ID" value="XM_014303527.1"/>
</dbReference>
<proteinExistence type="predicted"/>
<dbReference type="Gene3D" id="3.40.800.20">
    <property type="entry name" value="Histone deacetylase domain"/>
    <property type="match status" value="1"/>
</dbReference>
<reference evidence="2 3" key="1">
    <citation type="submission" date="2011-02" db="EMBL/GenBank/DDBJ databases">
        <title>The Genome Sequence of Sphaeroforma arctica JP610.</title>
        <authorList>
            <consortium name="The Broad Institute Genome Sequencing Platform"/>
            <person name="Russ C."/>
            <person name="Cuomo C."/>
            <person name="Young S.K."/>
            <person name="Zeng Q."/>
            <person name="Gargeya S."/>
            <person name="Alvarado L."/>
            <person name="Berlin A."/>
            <person name="Chapman S.B."/>
            <person name="Chen Z."/>
            <person name="Freedman E."/>
            <person name="Gellesch M."/>
            <person name="Goldberg J."/>
            <person name="Griggs A."/>
            <person name="Gujja S."/>
            <person name="Heilman E."/>
            <person name="Heiman D."/>
            <person name="Howarth C."/>
            <person name="Mehta T."/>
            <person name="Neiman D."/>
            <person name="Pearson M."/>
            <person name="Roberts A."/>
            <person name="Saif S."/>
            <person name="Shea T."/>
            <person name="Shenoy N."/>
            <person name="Sisk P."/>
            <person name="Stolte C."/>
            <person name="Sykes S."/>
            <person name="White J."/>
            <person name="Yandava C."/>
            <person name="Burger G."/>
            <person name="Gray M.W."/>
            <person name="Holland P.W.H."/>
            <person name="King N."/>
            <person name="Lang F.B.F."/>
            <person name="Roger A.J."/>
            <person name="Ruiz-Trillo I."/>
            <person name="Haas B."/>
            <person name="Nusbaum C."/>
            <person name="Birren B."/>
        </authorList>
    </citation>
    <scope>NUCLEOTIDE SEQUENCE [LARGE SCALE GENOMIC DNA]</scope>
    <source>
        <strain evidence="2 3">JP610</strain>
    </source>
</reference>
<feature type="compositionally biased region" description="Polar residues" evidence="1">
    <location>
        <begin position="231"/>
        <end position="243"/>
    </location>
</feature>
<organism evidence="2 3">
    <name type="scientific">Sphaeroforma arctica JP610</name>
    <dbReference type="NCBI Taxonomy" id="667725"/>
    <lineage>
        <taxon>Eukaryota</taxon>
        <taxon>Ichthyosporea</taxon>
        <taxon>Ichthyophonida</taxon>
        <taxon>Sphaeroforma</taxon>
    </lineage>
</organism>
<feature type="compositionally biased region" description="Polar residues" evidence="1">
    <location>
        <begin position="573"/>
        <end position="585"/>
    </location>
</feature>
<dbReference type="STRING" id="667725.A0A0L0G7Z2"/>
<feature type="region of interest" description="Disordered" evidence="1">
    <location>
        <begin position="128"/>
        <end position="274"/>
    </location>
</feature>
<dbReference type="SUPFAM" id="SSF52768">
    <property type="entry name" value="Arginase/deacetylase"/>
    <property type="match status" value="1"/>
</dbReference>
<evidence type="ECO:0000313" key="2">
    <source>
        <dbReference type="EMBL" id="KNC85100.1"/>
    </source>
</evidence>
<feature type="compositionally biased region" description="Polar residues" evidence="1">
    <location>
        <begin position="134"/>
        <end position="151"/>
    </location>
</feature>
<dbReference type="Proteomes" id="UP000054560">
    <property type="component" value="Unassembled WGS sequence"/>
</dbReference>
<keyword evidence="3" id="KW-1185">Reference proteome</keyword>
<feature type="compositionally biased region" description="Low complexity" evidence="1">
    <location>
        <begin position="615"/>
        <end position="627"/>
    </location>
</feature>
<feature type="compositionally biased region" description="Basic and acidic residues" evidence="1">
    <location>
        <begin position="603"/>
        <end position="614"/>
    </location>
</feature>
<evidence type="ECO:0000256" key="1">
    <source>
        <dbReference type="SAM" id="MobiDB-lite"/>
    </source>
</evidence>
<protein>
    <submittedName>
        <fullName evidence="2">Uncharacterized protein</fullName>
    </submittedName>
</protein>
<feature type="compositionally biased region" description="Polar residues" evidence="1">
    <location>
        <begin position="481"/>
        <end position="506"/>
    </location>
</feature>
<feature type="compositionally biased region" description="Low complexity" evidence="1">
    <location>
        <begin position="519"/>
        <end position="533"/>
    </location>
</feature>
<evidence type="ECO:0000313" key="3">
    <source>
        <dbReference type="Proteomes" id="UP000054560"/>
    </source>
</evidence>
<dbReference type="GeneID" id="25903194"/>
<feature type="compositionally biased region" description="Polar residues" evidence="1">
    <location>
        <begin position="255"/>
        <end position="265"/>
    </location>
</feature>
<dbReference type="InterPro" id="IPR023696">
    <property type="entry name" value="Ureohydrolase_dom_sf"/>
</dbReference>
<sequence length="654" mass="72477">MIFLNLVHSNSPPNVPDFIDFVTQQTMNLRNCLPPLDEDDSLPMHKLVKAQSLQNVQQAPPGDATYKMHRGRGGGNPGKVRAHWPMSSQNFPQIDFPPNAKVRQVLAKQRNIAAQPNDHREYMIPVRSPHTRSPYATTLERTPQLSQQSDKNAVYSPHPNGGPMVTNKGGASGPYPSRGIRYQPAPNTAPMGGVAYREQYSGPQHKAQQPPQQSVQNGHGGLHAHAKQLGRTGSSDQLNNAHSGRNGARNDYYDSRTNQDFSETDTQGERQPTMGVVVNVYPKGDLDPDGESTGVIPKIWDALHLADILNGLEKFSGRPAADYEIDLVHKNELLDTPDHSEEKYEAITAAGCVLEMAYRIIENSFMCGAAVVRPSGHLIAPDNDESVYRLNNVAIAAANCVERGHFQRVAILNWAPSTNAGRALATGILTMISLREYLRLDEHDLHEESAPPVRSHRELDQRVESAAQALAELSFARGVAQPTNTGSPQIAPQQHNGPPHNSQQQHTQHDAYGNDGPRQHPQYAPQQQPQPQAQHRHQHAPQQRMSGAPHDHMYPQDAYTHAPALAHSHKHNQSISAKPQRQLSQPIPGERNRYQPSPKMKGVNREHIERDRPYHGSSSHLHAGSHAYQPYDHPSHPLRSRSPDPIKKKKAPPK</sequence>